<name>A0A0H2S0F2_9AGAM</name>
<proteinExistence type="predicted"/>
<gene>
    <name evidence="1" type="ORF">SCHPADRAFT_516621</name>
</gene>
<dbReference type="AlphaFoldDB" id="A0A0H2S0F2"/>
<dbReference type="InParanoid" id="A0A0H2S0F2"/>
<accession>A0A0H2S0F2</accession>
<organism evidence="1 2">
    <name type="scientific">Schizopora paradoxa</name>
    <dbReference type="NCBI Taxonomy" id="27342"/>
    <lineage>
        <taxon>Eukaryota</taxon>
        <taxon>Fungi</taxon>
        <taxon>Dikarya</taxon>
        <taxon>Basidiomycota</taxon>
        <taxon>Agaricomycotina</taxon>
        <taxon>Agaricomycetes</taxon>
        <taxon>Hymenochaetales</taxon>
        <taxon>Schizoporaceae</taxon>
        <taxon>Schizopora</taxon>
    </lineage>
</organism>
<protein>
    <submittedName>
        <fullName evidence="1">Uncharacterized protein</fullName>
    </submittedName>
</protein>
<dbReference type="EMBL" id="KQ086025">
    <property type="protein sequence ID" value="KLO10471.1"/>
    <property type="molecule type" value="Genomic_DNA"/>
</dbReference>
<evidence type="ECO:0000313" key="1">
    <source>
        <dbReference type="EMBL" id="KLO10471.1"/>
    </source>
</evidence>
<evidence type="ECO:0000313" key="2">
    <source>
        <dbReference type="Proteomes" id="UP000053477"/>
    </source>
</evidence>
<sequence length="138" mass="15890">MRCQWRVALWSMKGQDFCRSRWHEAFVARYSKFLDPFPPPNSMPRSTCLSSCITIFLTMHNVSVRRTLALSLRSTICHALVMQSAGDDILAPTTWTWKPSASRPSRNHMILGSRLVTEDNWNGGVMVCDWKKNPRSFL</sequence>
<dbReference type="Proteomes" id="UP000053477">
    <property type="component" value="Unassembled WGS sequence"/>
</dbReference>
<keyword evidence="2" id="KW-1185">Reference proteome</keyword>
<reference evidence="1 2" key="1">
    <citation type="submission" date="2015-04" db="EMBL/GenBank/DDBJ databases">
        <title>Complete genome sequence of Schizopora paradoxa KUC8140, a cosmopolitan wood degrader in East Asia.</title>
        <authorList>
            <consortium name="DOE Joint Genome Institute"/>
            <person name="Min B."/>
            <person name="Park H."/>
            <person name="Jang Y."/>
            <person name="Kim J.-J."/>
            <person name="Kim K.H."/>
            <person name="Pangilinan J."/>
            <person name="Lipzen A."/>
            <person name="Riley R."/>
            <person name="Grigoriev I.V."/>
            <person name="Spatafora J.W."/>
            <person name="Choi I.-G."/>
        </authorList>
    </citation>
    <scope>NUCLEOTIDE SEQUENCE [LARGE SCALE GENOMIC DNA]</scope>
    <source>
        <strain evidence="1 2">KUC8140</strain>
    </source>
</reference>